<dbReference type="InterPro" id="IPR027417">
    <property type="entry name" value="P-loop_NTPase"/>
</dbReference>
<accession>A0AAV5MBA4</accession>
<keyword evidence="3" id="KW-1185">Reference proteome</keyword>
<protein>
    <submittedName>
        <fullName evidence="2">Uncharacterized protein</fullName>
    </submittedName>
</protein>
<gene>
    <name evidence="2" type="ORF">SLEP1_g53143</name>
</gene>
<dbReference type="Gene3D" id="3.40.50.300">
    <property type="entry name" value="P-loop containing nucleotide triphosphate hydrolases"/>
    <property type="match status" value="1"/>
</dbReference>
<reference evidence="2 3" key="1">
    <citation type="journal article" date="2021" name="Commun. Biol.">
        <title>The genome of Shorea leprosula (Dipterocarpaceae) highlights the ecological relevance of drought in aseasonal tropical rainforests.</title>
        <authorList>
            <person name="Ng K.K.S."/>
            <person name="Kobayashi M.J."/>
            <person name="Fawcett J.A."/>
            <person name="Hatakeyama M."/>
            <person name="Paape T."/>
            <person name="Ng C.H."/>
            <person name="Ang C.C."/>
            <person name="Tnah L.H."/>
            <person name="Lee C.T."/>
            <person name="Nishiyama T."/>
            <person name="Sese J."/>
            <person name="O'Brien M.J."/>
            <person name="Copetti D."/>
            <person name="Mohd Noor M.I."/>
            <person name="Ong R.C."/>
            <person name="Putra M."/>
            <person name="Sireger I.Z."/>
            <person name="Indrioko S."/>
            <person name="Kosugi Y."/>
            <person name="Izuno A."/>
            <person name="Isagi Y."/>
            <person name="Lee S.L."/>
            <person name="Shimizu K.K."/>
        </authorList>
    </citation>
    <scope>NUCLEOTIDE SEQUENCE [LARGE SCALE GENOMIC DNA]</scope>
    <source>
        <strain evidence="2">214</strain>
    </source>
</reference>
<dbReference type="SUPFAM" id="SSF52540">
    <property type="entry name" value="P-loop containing nucleoside triphosphate hydrolases"/>
    <property type="match status" value="1"/>
</dbReference>
<dbReference type="AlphaFoldDB" id="A0AAV5MBA4"/>
<sequence length="142" mass="16166">MGRTKRSNPMDPHAQRAKGFQGRCKGQRIVQSLSKSTLNPKLPSLPSLPKYINTTNYMKDEEAPALEDAEVLDEVEENKKRHLNVVFIGHVGRCMAYLMDSNEEEKIKGITVEVRRARFETENTRFAILDAPVSNYFEAKTP</sequence>
<evidence type="ECO:0000256" key="1">
    <source>
        <dbReference type="SAM" id="MobiDB-lite"/>
    </source>
</evidence>
<feature type="region of interest" description="Disordered" evidence="1">
    <location>
        <begin position="1"/>
        <end position="25"/>
    </location>
</feature>
<organism evidence="2 3">
    <name type="scientific">Rubroshorea leprosula</name>
    <dbReference type="NCBI Taxonomy" id="152421"/>
    <lineage>
        <taxon>Eukaryota</taxon>
        <taxon>Viridiplantae</taxon>
        <taxon>Streptophyta</taxon>
        <taxon>Embryophyta</taxon>
        <taxon>Tracheophyta</taxon>
        <taxon>Spermatophyta</taxon>
        <taxon>Magnoliopsida</taxon>
        <taxon>eudicotyledons</taxon>
        <taxon>Gunneridae</taxon>
        <taxon>Pentapetalae</taxon>
        <taxon>rosids</taxon>
        <taxon>malvids</taxon>
        <taxon>Malvales</taxon>
        <taxon>Dipterocarpaceae</taxon>
        <taxon>Rubroshorea</taxon>
    </lineage>
</organism>
<evidence type="ECO:0000313" key="2">
    <source>
        <dbReference type="EMBL" id="GKV46136.1"/>
    </source>
</evidence>
<comment type="caution">
    <text evidence="2">The sequence shown here is derived from an EMBL/GenBank/DDBJ whole genome shotgun (WGS) entry which is preliminary data.</text>
</comment>
<name>A0AAV5MBA4_9ROSI</name>
<dbReference type="EMBL" id="BPVZ01000203">
    <property type="protein sequence ID" value="GKV46136.1"/>
    <property type="molecule type" value="Genomic_DNA"/>
</dbReference>
<dbReference type="Proteomes" id="UP001054252">
    <property type="component" value="Unassembled WGS sequence"/>
</dbReference>
<dbReference type="InterPro" id="IPR031157">
    <property type="entry name" value="G_TR_CS"/>
</dbReference>
<proteinExistence type="predicted"/>
<dbReference type="PROSITE" id="PS00301">
    <property type="entry name" value="G_TR_1"/>
    <property type="match status" value="1"/>
</dbReference>
<evidence type="ECO:0000313" key="3">
    <source>
        <dbReference type="Proteomes" id="UP001054252"/>
    </source>
</evidence>